<protein>
    <submittedName>
        <fullName evidence="2">Uncharacterized protein</fullName>
    </submittedName>
</protein>
<comment type="caution">
    <text evidence="2">The sequence shown here is derived from an EMBL/GenBank/DDBJ whole genome shotgun (WGS) entry which is preliminary data.</text>
</comment>
<dbReference type="InterPro" id="IPR046289">
    <property type="entry name" value="DUF6326"/>
</dbReference>
<dbReference type="AlphaFoldDB" id="A0A8J6NH84"/>
<evidence type="ECO:0000313" key="2">
    <source>
        <dbReference type="EMBL" id="MBC8335873.1"/>
    </source>
</evidence>
<keyword evidence="1" id="KW-0472">Membrane</keyword>
<organism evidence="2 3">
    <name type="scientific">Candidatus Desulfolinea nitratireducens</name>
    <dbReference type="NCBI Taxonomy" id="2841698"/>
    <lineage>
        <taxon>Bacteria</taxon>
        <taxon>Bacillati</taxon>
        <taxon>Chloroflexota</taxon>
        <taxon>Anaerolineae</taxon>
        <taxon>Anaerolineales</taxon>
        <taxon>Anaerolineales incertae sedis</taxon>
        <taxon>Candidatus Desulfolinea</taxon>
    </lineage>
</organism>
<keyword evidence="1" id="KW-1133">Transmembrane helix</keyword>
<dbReference type="EMBL" id="JACNJN010000126">
    <property type="protein sequence ID" value="MBC8335873.1"/>
    <property type="molecule type" value="Genomic_DNA"/>
</dbReference>
<dbReference type="Proteomes" id="UP000614469">
    <property type="component" value="Unassembled WGS sequence"/>
</dbReference>
<evidence type="ECO:0000256" key="1">
    <source>
        <dbReference type="SAM" id="Phobius"/>
    </source>
</evidence>
<evidence type="ECO:0000313" key="3">
    <source>
        <dbReference type="Proteomes" id="UP000614469"/>
    </source>
</evidence>
<gene>
    <name evidence="2" type="ORF">H8E29_11440</name>
</gene>
<dbReference type="Pfam" id="PF19851">
    <property type="entry name" value="DUF6326"/>
    <property type="match status" value="1"/>
</dbReference>
<sequence>MPSVNITLSIIWIAVMLTYLLGDVLRILTGDVTLGKIDGVKFTQGMSFGIAVLMVIPILMVVFSLVLPQNINRWANIIVAGFWLLFNLVGLPTYPGHYDKFLLAVSMVFNGITIWYAWNWV</sequence>
<feature type="transmembrane region" description="Helical" evidence="1">
    <location>
        <begin position="74"/>
        <end position="94"/>
    </location>
</feature>
<feature type="transmembrane region" description="Helical" evidence="1">
    <location>
        <begin position="101"/>
        <end position="118"/>
    </location>
</feature>
<name>A0A8J6NH84_9CHLR</name>
<keyword evidence="1" id="KW-0812">Transmembrane</keyword>
<reference evidence="2 3" key="1">
    <citation type="submission" date="2020-08" db="EMBL/GenBank/DDBJ databases">
        <title>Bridging the membrane lipid divide: bacteria of the FCB group superphylum have the potential to synthesize archaeal ether lipids.</title>
        <authorList>
            <person name="Villanueva L."/>
            <person name="Von Meijenfeldt F.A.B."/>
            <person name="Westbye A.B."/>
            <person name="Yadav S."/>
            <person name="Hopmans E.C."/>
            <person name="Dutilh B.E."/>
            <person name="Sinninghe Damste J.S."/>
        </authorList>
    </citation>
    <scope>NUCLEOTIDE SEQUENCE [LARGE SCALE GENOMIC DNA]</scope>
    <source>
        <strain evidence="2">NIOZ-UU36</strain>
    </source>
</reference>
<accession>A0A8J6NH84</accession>
<feature type="transmembrane region" description="Helical" evidence="1">
    <location>
        <begin position="6"/>
        <end position="28"/>
    </location>
</feature>
<proteinExistence type="predicted"/>
<feature type="transmembrane region" description="Helical" evidence="1">
    <location>
        <begin position="48"/>
        <end position="68"/>
    </location>
</feature>